<name>A0A840VAE1_9BACT</name>
<dbReference type="AlphaFoldDB" id="A0A840VAE1"/>
<dbReference type="EMBL" id="JACHFD010000008">
    <property type="protein sequence ID" value="MBB5351648.1"/>
    <property type="molecule type" value="Genomic_DNA"/>
</dbReference>
<evidence type="ECO:0000313" key="3">
    <source>
        <dbReference type="EMBL" id="MBB5351648.1"/>
    </source>
</evidence>
<keyword evidence="2" id="KW-0472">Membrane</keyword>
<dbReference type="InterPro" id="IPR011990">
    <property type="entry name" value="TPR-like_helical_dom_sf"/>
</dbReference>
<protein>
    <recommendedName>
        <fullName evidence="5">Tetratricopeptide repeat protein</fullName>
    </recommendedName>
</protein>
<sequence length="381" mass="41591">MAENALHARSGLFFQLTCWVLGLIAFTQLLIGGVALALRVEAAREVRIEEKIVTKIVNIAPKPSPLPPAKPLVALPPAPDPISPTRELPSPRPLSAPPIADPVIERLVNEARTARVADDLGSSYLKLEEAVGRDPDEPSALYELGLVYEALAAADPDQIPKAAEAFQKVFNLGTKAGALYPLAAKKLEEGIALPQNMRGKLSIGRVLTFPDNTYPDGERVILTIPVSAAPGSEPTGDEFFIKVTFFDKDTQGTLLPKGYQSQDSYEWVSGDLDWLGGQETLRVTYTIPTPSASDIQLFGRRKYYGQVVELFYKNEVVDAQATPRHLATELNRQQGVQETEDPLLFNPDGLPDFDPNLPLLPPLDGEIPVDPMGELPPFDER</sequence>
<feature type="transmembrane region" description="Helical" evidence="2">
    <location>
        <begin position="12"/>
        <end position="38"/>
    </location>
</feature>
<comment type="caution">
    <text evidence="3">The sequence shown here is derived from an EMBL/GenBank/DDBJ whole genome shotgun (WGS) entry which is preliminary data.</text>
</comment>
<organism evidence="3 4">
    <name type="scientific">Haloferula luteola</name>
    <dbReference type="NCBI Taxonomy" id="595692"/>
    <lineage>
        <taxon>Bacteria</taxon>
        <taxon>Pseudomonadati</taxon>
        <taxon>Verrucomicrobiota</taxon>
        <taxon>Verrucomicrobiia</taxon>
        <taxon>Verrucomicrobiales</taxon>
        <taxon>Verrucomicrobiaceae</taxon>
        <taxon>Haloferula</taxon>
    </lineage>
</organism>
<gene>
    <name evidence="3" type="ORF">HNR46_001887</name>
</gene>
<keyword evidence="2" id="KW-1133">Transmembrane helix</keyword>
<keyword evidence="4" id="KW-1185">Reference proteome</keyword>
<evidence type="ECO:0000256" key="1">
    <source>
        <dbReference type="SAM" id="MobiDB-lite"/>
    </source>
</evidence>
<dbReference type="Gene3D" id="1.25.40.10">
    <property type="entry name" value="Tetratricopeptide repeat domain"/>
    <property type="match status" value="1"/>
</dbReference>
<evidence type="ECO:0000256" key="2">
    <source>
        <dbReference type="SAM" id="Phobius"/>
    </source>
</evidence>
<dbReference type="RefSeq" id="WP_184018005.1">
    <property type="nucleotide sequence ID" value="NZ_JACHFD010000008.1"/>
</dbReference>
<keyword evidence="2" id="KW-0812">Transmembrane</keyword>
<evidence type="ECO:0000313" key="4">
    <source>
        <dbReference type="Proteomes" id="UP000557717"/>
    </source>
</evidence>
<reference evidence="3 4" key="1">
    <citation type="submission" date="2020-08" db="EMBL/GenBank/DDBJ databases">
        <title>Genomic Encyclopedia of Type Strains, Phase IV (KMG-IV): sequencing the most valuable type-strain genomes for metagenomic binning, comparative biology and taxonomic classification.</title>
        <authorList>
            <person name="Goeker M."/>
        </authorList>
    </citation>
    <scope>NUCLEOTIDE SEQUENCE [LARGE SCALE GENOMIC DNA]</scope>
    <source>
        <strain evidence="3 4">YC6886</strain>
    </source>
</reference>
<dbReference type="Proteomes" id="UP000557717">
    <property type="component" value="Unassembled WGS sequence"/>
</dbReference>
<feature type="region of interest" description="Disordered" evidence="1">
    <location>
        <begin position="362"/>
        <end position="381"/>
    </location>
</feature>
<proteinExistence type="predicted"/>
<evidence type="ECO:0008006" key="5">
    <source>
        <dbReference type="Google" id="ProtNLM"/>
    </source>
</evidence>
<accession>A0A840VAE1</accession>